<keyword evidence="4" id="KW-1185">Reference proteome</keyword>
<dbReference type="Pfam" id="PF12796">
    <property type="entry name" value="Ank_2"/>
    <property type="match status" value="1"/>
</dbReference>
<feature type="transmembrane region" description="Helical" evidence="1">
    <location>
        <begin position="550"/>
        <end position="573"/>
    </location>
</feature>
<evidence type="ECO:0000256" key="1">
    <source>
        <dbReference type="SAM" id="Phobius"/>
    </source>
</evidence>
<accession>A0AAV1EC10</accession>
<dbReference type="InterPro" id="IPR026961">
    <property type="entry name" value="PGG_dom"/>
</dbReference>
<sequence>MNEWINQFLFLFFFRGETKIEERRAGEDGLDDGNYSTPTRTPEDFVKNMRRLNIYRAAVEGNWEEAVKIFEADPDAKTMRVNGMRMTPLLVAANCGKSEFVVKLVEKVLEPDDLDMIDQLGRNALHHVALACDVRAAEAMVRKNRDLVERPEVYGYTPLFYAARWRLQSKGRAVLDYLYSQTPWAAIEDPETQSEKTRNLVVAITTSGAHDIALDVIKKYEYLALASNWERYSILHSLALQPSAFLSGSKIPPWKRRFCKWLNSVKITSKEIKMVMEEEKKHKDAMKLVEFICERLKTKSDAQIMDYFIPQNFPAVLNVATRSGIVELVETCLKNFPDLIWYSSDYDKKKLLIHVAVKHRQEKIFNCITTLTGQNAGAYANTVDEHYNNILHLAALLAPIPRLHSVPGPAFQMQRELQWFQAVEKIVYRDEIVARNKDHKTPQELFYEKHENLMKDAKEWIKDTSNSCMVVAALVATVAFASMITVPGGLDNGTGKPVLSNKGVFIIFSVSNAFSMISSAVALLMFLSLQTSRFTADDFLELLPKNLLQGLLALFIAVATMMLAFGTAIGIALQSRVSWAYIPITVVACFPAIIFTKLQLPLLYQTLGIARDSKGLLPK</sequence>
<dbReference type="PANTHER" id="PTHR24177">
    <property type="entry name" value="CASKIN"/>
    <property type="match status" value="1"/>
</dbReference>
<dbReference type="Pfam" id="PF13962">
    <property type="entry name" value="PGG"/>
    <property type="match status" value="1"/>
</dbReference>
<dbReference type="InterPro" id="IPR002110">
    <property type="entry name" value="Ankyrin_rpt"/>
</dbReference>
<keyword evidence="1" id="KW-0472">Membrane</keyword>
<dbReference type="InterPro" id="IPR036770">
    <property type="entry name" value="Ankyrin_rpt-contain_sf"/>
</dbReference>
<protein>
    <submittedName>
        <fullName evidence="3">OLC1v1018472C4</fullName>
    </submittedName>
</protein>
<dbReference type="GO" id="GO:0016020">
    <property type="term" value="C:membrane"/>
    <property type="evidence" value="ECO:0007669"/>
    <property type="project" value="TreeGrafter"/>
</dbReference>
<gene>
    <name evidence="3" type="ORF">OLC1_LOCUS23235</name>
</gene>
<feature type="transmembrane region" description="Helical" evidence="1">
    <location>
        <begin position="504"/>
        <end position="529"/>
    </location>
</feature>
<feature type="transmembrane region" description="Helical" evidence="1">
    <location>
        <begin position="464"/>
        <end position="484"/>
    </location>
</feature>
<dbReference type="SMART" id="SM00248">
    <property type="entry name" value="ANK"/>
    <property type="match status" value="3"/>
</dbReference>
<evidence type="ECO:0000313" key="4">
    <source>
        <dbReference type="Proteomes" id="UP001161247"/>
    </source>
</evidence>
<keyword evidence="1" id="KW-1133">Transmembrane helix</keyword>
<evidence type="ECO:0000259" key="2">
    <source>
        <dbReference type="Pfam" id="PF13962"/>
    </source>
</evidence>
<proteinExistence type="predicted"/>
<reference evidence="3" key="1">
    <citation type="submission" date="2023-03" db="EMBL/GenBank/DDBJ databases">
        <authorList>
            <person name="Julca I."/>
        </authorList>
    </citation>
    <scope>NUCLEOTIDE SEQUENCE</scope>
</reference>
<dbReference type="Gene3D" id="1.25.40.20">
    <property type="entry name" value="Ankyrin repeat-containing domain"/>
    <property type="match status" value="2"/>
</dbReference>
<feature type="domain" description="PGG" evidence="2">
    <location>
        <begin position="458"/>
        <end position="569"/>
    </location>
</feature>
<name>A0AAV1EC10_OLDCO</name>
<keyword evidence="1" id="KW-0812">Transmembrane</keyword>
<feature type="transmembrane region" description="Helical" evidence="1">
    <location>
        <begin position="579"/>
        <end position="604"/>
    </location>
</feature>
<dbReference type="PANTHER" id="PTHR24177:SF365">
    <property type="entry name" value="ANKYRIN REPEAT-CONTAINING PROTEIN NPR4-LIKE ISOFORM X1"/>
    <property type="match status" value="1"/>
</dbReference>
<dbReference type="AlphaFoldDB" id="A0AAV1EC10"/>
<evidence type="ECO:0000313" key="3">
    <source>
        <dbReference type="EMBL" id="CAI9117128.1"/>
    </source>
</evidence>
<dbReference type="EMBL" id="OX459125">
    <property type="protein sequence ID" value="CAI9117128.1"/>
    <property type="molecule type" value="Genomic_DNA"/>
</dbReference>
<dbReference type="Proteomes" id="UP001161247">
    <property type="component" value="Chromosome 8"/>
</dbReference>
<dbReference type="SUPFAM" id="SSF48403">
    <property type="entry name" value="Ankyrin repeat"/>
    <property type="match status" value="1"/>
</dbReference>
<organism evidence="3 4">
    <name type="scientific">Oldenlandia corymbosa var. corymbosa</name>
    <dbReference type="NCBI Taxonomy" id="529605"/>
    <lineage>
        <taxon>Eukaryota</taxon>
        <taxon>Viridiplantae</taxon>
        <taxon>Streptophyta</taxon>
        <taxon>Embryophyta</taxon>
        <taxon>Tracheophyta</taxon>
        <taxon>Spermatophyta</taxon>
        <taxon>Magnoliopsida</taxon>
        <taxon>eudicotyledons</taxon>
        <taxon>Gunneridae</taxon>
        <taxon>Pentapetalae</taxon>
        <taxon>asterids</taxon>
        <taxon>lamiids</taxon>
        <taxon>Gentianales</taxon>
        <taxon>Rubiaceae</taxon>
        <taxon>Rubioideae</taxon>
        <taxon>Spermacoceae</taxon>
        <taxon>Hedyotis-Oldenlandia complex</taxon>
        <taxon>Oldenlandia</taxon>
    </lineage>
</organism>